<reference evidence="3" key="1">
    <citation type="submission" date="2019-05" db="EMBL/GenBank/DDBJ databases">
        <title>Isolation and characterization of methanogens from the cold seep sediment at Four-Way Closure Ridge.</title>
        <authorList>
            <person name="You Y.-T."/>
            <person name="Chen S.-C."/>
            <person name="Zhang W.-L."/>
            <person name="Lai M.-C."/>
        </authorList>
    </citation>
    <scope>NUCLEOTIDE SEQUENCE</scope>
    <source>
        <strain evidence="3">FWC-SCC3</strain>
    </source>
</reference>
<feature type="transmembrane region" description="Helical" evidence="2">
    <location>
        <begin position="337"/>
        <end position="355"/>
    </location>
</feature>
<evidence type="ECO:0000313" key="4">
    <source>
        <dbReference type="Proteomes" id="UP001168423"/>
    </source>
</evidence>
<evidence type="ECO:0008006" key="5">
    <source>
        <dbReference type="Google" id="ProtNLM"/>
    </source>
</evidence>
<evidence type="ECO:0000313" key="3">
    <source>
        <dbReference type="EMBL" id="MDN7013663.1"/>
    </source>
</evidence>
<protein>
    <recommendedName>
        <fullName evidence="5">PGF-pre-PGF domain-containing protein</fullName>
    </recommendedName>
</protein>
<name>A0ABT8M4Y1_9EURY</name>
<dbReference type="Proteomes" id="UP001168423">
    <property type="component" value="Unassembled WGS sequence"/>
</dbReference>
<keyword evidence="2" id="KW-1133">Transmembrane helix</keyword>
<dbReference type="RefSeq" id="WP_301678259.1">
    <property type="nucleotide sequence ID" value="NZ_VCYI01000017.1"/>
</dbReference>
<proteinExistence type="predicted"/>
<organism evidence="3 4">
    <name type="scientific">Methanoculleus methanifontis</name>
    <dbReference type="NCBI Taxonomy" id="2584086"/>
    <lineage>
        <taxon>Archaea</taxon>
        <taxon>Methanobacteriati</taxon>
        <taxon>Methanobacteriota</taxon>
        <taxon>Stenosarchaea group</taxon>
        <taxon>Methanomicrobia</taxon>
        <taxon>Methanomicrobiales</taxon>
        <taxon>Methanomicrobiaceae</taxon>
        <taxon>Methanoculleus</taxon>
    </lineage>
</organism>
<gene>
    <name evidence="3" type="ORF">FGW20_11595</name>
</gene>
<comment type="caution">
    <text evidence="3">The sequence shown here is derived from an EMBL/GenBank/DDBJ whole genome shotgun (WGS) entry which is preliminary data.</text>
</comment>
<dbReference type="EMBL" id="VCYI01000017">
    <property type="protein sequence ID" value="MDN7013663.1"/>
    <property type="molecule type" value="Genomic_DNA"/>
</dbReference>
<sequence length="359" mass="36206">MRMRRMLWLLILLALAAPASAFPALPAEFSGSVTIDGNSAPAGTVITARIGDRDCGSLTLTTAGVYGGDALFDERLVVSGEEGDAGKTITFLVDGVKASKTAVYTPGTSSSLALAVTKGSGSGGSSGGSSGSSGGGGGGGSFGSFMPAAPVMEYTGSGSLQTDAEGAVQFATVVTTTEGDATLSIAPGVRAEGRFGRPLSTVSVRSVPPADLPTLGEGGEPIGRALRCGPDGATFDPPIEVSFTLTPEEWEQSGAGERFVVCWYNSETSAWEPLATTVRPSTRTVVGAIPHFTLVAVFIETASVEETAATTAPLTEPSLTPDPVASATAVQRAGLPFSWLTGLAALAGATLLVGIRKRG</sequence>
<feature type="region of interest" description="Disordered" evidence="1">
    <location>
        <begin position="117"/>
        <end position="141"/>
    </location>
</feature>
<keyword evidence="4" id="KW-1185">Reference proteome</keyword>
<accession>A0ABT8M4Y1</accession>
<keyword evidence="2" id="KW-0812">Transmembrane</keyword>
<evidence type="ECO:0000256" key="2">
    <source>
        <dbReference type="SAM" id="Phobius"/>
    </source>
</evidence>
<feature type="compositionally biased region" description="Gly residues" evidence="1">
    <location>
        <begin position="120"/>
        <end position="141"/>
    </location>
</feature>
<evidence type="ECO:0000256" key="1">
    <source>
        <dbReference type="SAM" id="MobiDB-lite"/>
    </source>
</evidence>
<keyword evidence="2" id="KW-0472">Membrane</keyword>